<reference evidence="1 2" key="1">
    <citation type="journal article" date="2014" name="Genome Biol.">
        <title>Transcriptome and methylome profiling reveals relics of genome dominance in the mesopolyploid Brassica oleracea.</title>
        <authorList>
            <person name="Parkin I.A."/>
            <person name="Koh C."/>
            <person name="Tang H."/>
            <person name="Robinson S.J."/>
            <person name="Kagale S."/>
            <person name="Clarke W.E."/>
            <person name="Town C.D."/>
            <person name="Nixon J."/>
            <person name="Krishnakumar V."/>
            <person name="Bidwell S.L."/>
            <person name="Denoeud F."/>
            <person name="Belcram H."/>
            <person name="Links M.G."/>
            <person name="Just J."/>
            <person name="Clarke C."/>
            <person name="Bender T."/>
            <person name="Huebert T."/>
            <person name="Mason A.S."/>
            <person name="Pires J.C."/>
            <person name="Barker G."/>
            <person name="Moore J."/>
            <person name="Walley P.G."/>
            <person name="Manoli S."/>
            <person name="Batley J."/>
            <person name="Edwards D."/>
            <person name="Nelson M.N."/>
            <person name="Wang X."/>
            <person name="Paterson A.H."/>
            <person name="King G."/>
            <person name="Bancroft I."/>
            <person name="Chalhoub B."/>
            <person name="Sharpe A.G."/>
        </authorList>
    </citation>
    <scope>NUCLEOTIDE SEQUENCE</scope>
    <source>
        <strain evidence="1 2">cv. TO1000</strain>
    </source>
</reference>
<accession>A0A0D3CX66</accession>
<evidence type="ECO:0000313" key="1">
    <source>
        <dbReference type="EnsemblPlants" id="Bo6g092750.1"/>
    </source>
</evidence>
<dbReference type="EnsemblPlants" id="Bo6g092750.1">
    <property type="protein sequence ID" value="Bo6g092750.1"/>
    <property type="gene ID" value="Bo6g092750"/>
</dbReference>
<evidence type="ECO:0000313" key="2">
    <source>
        <dbReference type="Proteomes" id="UP000032141"/>
    </source>
</evidence>
<dbReference type="HOGENOM" id="CLU_2870713_0_0_1"/>
<reference evidence="1" key="2">
    <citation type="submission" date="2015-03" db="UniProtKB">
        <authorList>
            <consortium name="EnsemblPlants"/>
        </authorList>
    </citation>
    <scope>IDENTIFICATION</scope>
</reference>
<name>A0A0D3CX66_BRAOL</name>
<protein>
    <submittedName>
        <fullName evidence="1">Uncharacterized protein</fullName>
    </submittedName>
</protein>
<keyword evidence="2" id="KW-1185">Reference proteome</keyword>
<proteinExistence type="predicted"/>
<dbReference type="Proteomes" id="UP000032141">
    <property type="component" value="Chromosome C6"/>
</dbReference>
<dbReference type="Gramene" id="Bo6g092750.1">
    <property type="protein sequence ID" value="Bo6g092750.1"/>
    <property type="gene ID" value="Bo6g092750"/>
</dbReference>
<dbReference type="AlphaFoldDB" id="A0A0D3CX66"/>
<organism evidence="1 2">
    <name type="scientific">Brassica oleracea var. oleracea</name>
    <dbReference type="NCBI Taxonomy" id="109376"/>
    <lineage>
        <taxon>Eukaryota</taxon>
        <taxon>Viridiplantae</taxon>
        <taxon>Streptophyta</taxon>
        <taxon>Embryophyta</taxon>
        <taxon>Tracheophyta</taxon>
        <taxon>Spermatophyta</taxon>
        <taxon>Magnoliopsida</taxon>
        <taxon>eudicotyledons</taxon>
        <taxon>Gunneridae</taxon>
        <taxon>Pentapetalae</taxon>
        <taxon>rosids</taxon>
        <taxon>malvids</taxon>
        <taxon>Brassicales</taxon>
        <taxon>Brassicaceae</taxon>
        <taxon>Brassiceae</taxon>
        <taxon>Brassica</taxon>
    </lineage>
</organism>
<sequence length="64" mass="7314">MNLELRHDRDASWTRAGTEYLAQELSSARKSLLESDLVSKANRCALYLCVRARRLSDRQAVCTD</sequence>